<dbReference type="PANTHER" id="PTHR30441:SF8">
    <property type="entry name" value="DUF748 DOMAIN-CONTAINING PROTEIN"/>
    <property type="match status" value="1"/>
</dbReference>
<evidence type="ECO:0000259" key="6">
    <source>
        <dbReference type="Pfam" id="PF04357"/>
    </source>
</evidence>
<accession>A0A378RLS6</accession>
<dbReference type="RefSeq" id="WP_115090832.1">
    <property type="nucleotide sequence ID" value="NZ_CP068107.1"/>
</dbReference>
<protein>
    <submittedName>
        <fullName evidence="7">Uncharacterized protein involved in outer membrane biogenesis</fullName>
    </submittedName>
</protein>
<evidence type="ECO:0000256" key="3">
    <source>
        <dbReference type="ARBA" id="ARBA00022989"/>
    </source>
</evidence>
<feature type="transmembrane region" description="Helical" evidence="5">
    <location>
        <begin position="12"/>
        <end position="32"/>
    </location>
</feature>
<dbReference type="InterPro" id="IPR008023">
    <property type="entry name" value="DUF748"/>
</dbReference>
<gene>
    <name evidence="7" type="ORF">NCTC11179_01541</name>
</gene>
<proteinExistence type="predicted"/>
<organism evidence="7 8">
    <name type="scientific">Myroides odoratus</name>
    <name type="common">Flavobacterium odoratum</name>
    <dbReference type="NCBI Taxonomy" id="256"/>
    <lineage>
        <taxon>Bacteria</taxon>
        <taxon>Pseudomonadati</taxon>
        <taxon>Bacteroidota</taxon>
        <taxon>Flavobacteriia</taxon>
        <taxon>Flavobacteriales</taxon>
        <taxon>Flavobacteriaceae</taxon>
        <taxon>Myroides</taxon>
    </lineage>
</organism>
<feature type="domain" description="Translocation and assembly module TamB C-terminal" evidence="6">
    <location>
        <begin position="1206"/>
        <end position="1651"/>
    </location>
</feature>
<keyword evidence="4 5" id="KW-0472">Membrane</keyword>
<evidence type="ECO:0000313" key="7">
    <source>
        <dbReference type="EMBL" id="STZ28003.1"/>
    </source>
</evidence>
<dbReference type="GO" id="GO:0009306">
    <property type="term" value="P:protein secretion"/>
    <property type="evidence" value="ECO:0007669"/>
    <property type="project" value="InterPro"/>
</dbReference>
<evidence type="ECO:0000256" key="2">
    <source>
        <dbReference type="ARBA" id="ARBA00022692"/>
    </source>
</evidence>
<dbReference type="InterPro" id="IPR052894">
    <property type="entry name" value="AsmA-related"/>
</dbReference>
<dbReference type="Proteomes" id="UP000255024">
    <property type="component" value="Unassembled WGS sequence"/>
</dbReference>
<keyword evidence="8" id="KW-1185">Reference proteome</keyword>
<comment type="subcellular location">
    <subcellularLocation>
        <location evidence="1">Membrane</location>
        <topology evidence="1">Single-pass membrane protein</topology>
    </subcellularLocation>
</comment>
<name>A0A378RLS6_MYROD</name>
<dbReference type="InterPro" id="IPR007452">
    <property type="entry name" value="TamB_C"/>
</dbReference>
<dbReference type="Pfam" id="PF04357">
    <property type="entry name" value="TamB"/>
    <property type="match status" value="1"/>
</dbReference>
<sequence length="1696" mass="189970">MKKLLVKIGKIVGWIVFSILVLLILLIVLVQIPSIQNAIKDKAISFVENKIGTPVQLDRIAISFPKKIVVKGLYLESQEQDTLVYVNHLGVDIGLWGLLNNQVNINAIDLDGVRANIQRDTLQRFNFDYIIAAFASEDEKEDTPSTMAISVGQINFSAIALKFDDEYDGHHVDFKLNQFVTRFRDFDLDQMRFALPVISSDGLDLVYHKEKPFGEREVLQEKEPEEDATTPSKPLDLTIGVVELTKTKIDYQSIEDYIQAFLSLDEFKLSLNKMNLEKQQIDIEDITWNKTVANVRFLPRKIVPETTPTAAVASDTLATDTPAKLGWNLAIRNLGIKDFNAKYDDDNHKRTPEGIDANHIGIESLNFSLKDFQYTDAGLNGNLQQFSFKEQSGFTVDNIKAYFQYGQQASFVKNLSIETPNTQFYTTAVFNYNSLDQLQDELGQLSTDVVISNSHLGLKDAYLLLPDVFKANGLTKLSQEKIKVELIAKGLVNDLNIEKLYVNMLGSTFLNAEGKVRNLPDAAKAYIDFTIKDFQTSAKDIKLIAPPKTLPDNIEIPAIISFTGKAKGTQQDIASTFKLKTSLGSIDFDSSFDQRIKNKEKYRANLTVDKLNIGRLIKNDSIGIVSMQAKIDGMSFEPSKAQAKAFIKLDRAEYNGYAYKDILLDGQLSNGEYAVTTHNADPNLDFDLKAAGTWTNQALSLDLLADLKKIDLYQLHLNQEPSTVSGRVEVAMPNILPDSLVGTATISDLSFNALSRSFRLQPIQFTAEAEASHRKMNLTSQVVDFEMEGDYLLTQLGDAITQTIDKYYKISTTDTKEDVKSKEKETQKTTEKTPIKQQYFTYQLRVKNDPIFQKIVPDLKEIQPIVFGGVYRQKDDYLTLKGEIPAVEYGDITVEAITLDVQPNASALEYELAIKSISNASFSIRRMVLDGFAKDNLLDFNFKLLDKEDKTCYLIGAELLAEDTQQQLHMKEGSFILDYTPWTVNPANRIVFGDKGFYAKDFELGYQKSLIRLASEEEKMNSPLAVNFENFSIEAITKMIQKDKLLAGGTINGEIHLKDLTSDFRFVSDIDITDLAVYEIGLGNLHIGVSNQSLSQYAANIVLEGKENKIRLFGVTDVDQQSLDLKLAIDKFQLEALEHFSMGNLSNAQGYLSGQIALGGKYDKPTILGGLDFNSIGFHVNPINADFKDINEKIAFTARGIELDKFSVTDSEGNLLVIDGQILTQTYSDFKFNLDIKAVDFQAVNSTSKDNDMYYGTLLFDSNLKIRGDLNTPKVTGQISIGKKTDFTMVMPQEDPSIADREGIVEFIDEESLRQAELLKYQDDFNQSTLKGMDVSVSIIVDKEATFTMIMDKSSGDKIVLKGEGDIVGGIDQSGKVSLTGRYEFSEGSYDLSFNFLKRKFLVEKGSSITFAGDPTDAILNLTAIYETKTAPIDLLQNQLAALSPTQQNMYKQQLPFQALLMMKGELLKPEISFDIRLKDGVTSASGDVISNTKSRLEQIRANESELNKQVFALLLLNHFIGDNPFESSMGGLSAGTMARQSVNRLLSDQLNNLASNLIQGVELNFNLESTEDFSSGSRENRTDLNVAVSKRLFSDRLKVTVGSSFEVEGNQRQNEQAANIAGDIELEYALSKDGRYLMRVYRKNQYEVALQGQVVETGVGFIITMSYEHFRELFERSKDKRQLKKQIRDEAKKEE</sequence>
<evidence type="ECO:0000313" key="8">
    <source>
        <dbReference type="Proteomes" id="UP000255024"/>
    </source>
</evidence>
<dbReference type="Pfam" id="PF05359">
    <property type="entry name" value="DUF748"/>
    <property type="match status" value="1"/>
</dbReference>
<dbReference type="EMBL" id="UGQL01000001">
    <property type="protein sequence ID" value="STZ28003.1"/>
    <property type="molecule type" value="Genomic_DNA"/>
</dbReference>
<evidence type="ECO:0000256" key="5">
    <source>
        <dbReference type="SAM" id="Phobius"/>
    </source>
</evidence>
<evidence type="ECO:0000256" key="4">
    <source>
        <dbReference type="ARBA" id="ARBA00023136"/>
    </source>
</evidence>
<keyword evidence="2 5" id="KW-0812">Transmembrane</keyword>
<evidence type="ECO:0000256" key="1">
    <source>
        <dbReference type="ARBA" id="ARBA00004167"/>
    </source>
</evidence>
<keyword evidence="3 5" id="KW-1133">Transmembrane helix</keyword>
<dbReference type="GO" id="GO:0090313">
    <property type="term" value="P:regulation of protein targeting to membrane"/>
    <property type="evidence" value="ECO:0007669"/>
    <property type="project" value="TreeGrafter"/>
</dbReference>
<reference evidence="7 8" key="1">
    <citation type="submission" date="2018-06" db="EMBL/GenBank/DDBJ databases">
        <authorList>
            <consortium name="Pathogen Informatics"/>
            <person name="Doyle S."/>
        </authorList>
    </citation>
    <scope>NUCLEOTIDE SEQUENCE [LARGE SCALE GENOMIC DNA]</scope>
    <source>
        <strain evidence="7 8">NCTC11179</strain>
    </source>
</reference>
<dbReference type="GO" id="GO:0005886">
    <property type="term" value="C:plasma membrane"/>
    <property type="evidence" value="ECO:0007669"/>
    <property type="project" value="InterPro"/>
</dbReference>
<dbReference type="PANTHER" id="PTHR30441">
    <property type="entry name" value="DUF748 DOMAIN-CONTAINING PROTEIN"/>
    <property type="match status" value="1"/>
</dbReference>